<dbReference type="Proteomes" id="UP000243255">
    <property type="component" value="Unassembled WGS sequence"/>
</dbReference>
<name>A0A1M5SWR1_9FIRM</name>
<dbReference type="EMBL" id="FQWX01000048">
    <property type="protein sequence ID" value="SHH42935.1"/>
    <property type="molecule type" value="Genomic_DNA"/>
</dbReference>
<dbReference type="OrthoDB" id="2067003at2"/>
<feature type="domain" description="TIR" evidence="1">
    <location>
        <begin position="152"/>
        <end position="278"/>
    </location>
</feature>
<dbReference type="RefSeq" id="WP_073127574.1">
    <property type="nucleotide sequence ID" value="NZ_BAABCH010000072.1"/>
</dbReference>
<sequence length="355" mass="42533">MNKKELNKLAREFRMYGSRLLSTKYGNGMSDLSRFLNFIESNEVIYEFILKNNNHQYDMKDICNSRGWHDKYDLPVEKDKEIAFIYQLLKYGQEVFGDYTAFSNGYGSGTKFQDRMDAFNNQVVKHLVDYIREYLEDLIIDSDDHLLNYESQEKRIFISYSWANKDIADLIDEDFLKLGYTLTRDERDLKYKDSIKEFMQQVGKHDFVIMIISDSYLKSENCMYEVMEVTRDREYKKKILMIVLRDEDKKFYKDYEKLMVESEEFRNLKVGAEIYSISGRISYTEYWEKREIETTEEISRIQTDINKIQPLNELKRIKNISYNVGDFLEELKDWKAVSLQTLKETNYAEIVNCIE</sequence>
<dbReference type="Gene3D" id="3.40.50.10140">
    <property type="entry name" value="Toll/interleukin-1 receptor homology (TIR) domain"/>
    <property type="match status" value="1"/>
</dbReference>
<evidence type="ECO:0000313" key="2">
    <source>
        <dbReference type="EMBL" id="SHH42935.1"/>
    </source>
</evidence>
<accession>A0A1M5SWR1</accession>
<dbReference type="GO" id="GO:0007165">
    <property type="term" value="P:signal transduction"/>
    <property type="evidence" value="ECO:0007669"/>
    <property type="project" value="InterPro"/>
</dbReference>
<proteinExistence type="predicted"/>
<reference evidence="3" key="1">
    <citation type="submission" date="2016-11" db="EMBL/GenBank/DDBJ databases">
        <authorList>
            <person name="Varghese N."/>
            <person name="Submissions S."/>
        </authorList>
    </citation>
    <scope>NUCLEOTIDE SEQUENCE [LARGE SCALE GENOMIC DNA]</scope>
    <source>
        <strain evidence="3">DSM 2635</strain>
    </source>
</reference>
<dbReference type="InterPro" id="IPR000157">
    <property type="entry name" value="TIR_dom"/>
</dbReference>
<evidence type="ECO:0000259" key="1">
    <source>
        <dbReference type="PROSITE" id="PS50104"/>
    </source>
</evidence>
<gene>
    <name evidence="2" type="ORF">SAMN04488530_1486</name>
</gene>
<dbReference type="Pfam" id="PF13676">
    <property type="entry name" value="TIR_2"/>
    <property type="match status" value="1"/>
</dbReference>
<dbReference type="PROSITE" id="PS50104">
    <property type="entry name" value="TIR"/>
    <property type="match status" value="1"/>
</dbReference>
<keyword evidence="3" id="KW-1185">Reference proteome</keyword>
<dbReference type="STRING" id="1121321.SAMN04488530_1486"/>
<dbReference type="InterPro" id="IPR035897">
    <property type="entry name" value="Toll_tir_struct_dom_sf"/>
</dbReference>
<evidence type="ECO:0000313" key="3">
    <source>
        <dbReference type="Proteomes" id="UP000243255"/>
    </source>
</evidence>
<protein>
    <submittedName>
        <fullName evidence="2">TIR domain-containing protein</fullName>
    </submittedName>
</protein>
<dbReference type="AlphaFoldDB" id="A0A1M5SWR1"/>
<dbReference type="SUPFAM" id="SSF52200">
    <property type="entry name" value="Toll/Interleukin receptor TIR domain"/>
    <property type="match status" value="1"/>
</dbReference>
<organism evidence="2 3">
    <name type="scientific">Asaccharospora irregularis DSM 2635</name>
    <dbReference type="NCBI Taxonomy" id="1121321"/>
    <lineage>
        <taxon>Bacteria</taxon>
        <taxon>Bacillati</taxon>
        <taxon>Bacillota</taxon>
        <taxon>Clostridia</taxon>
        <taxon>Peptostreptococcales</taxon>
        <taxon>Peptostreptococcaceae</taxon>
        <taxon>Asaccharospora</taxon>
    </lineage>
</organism>